<reference evidence="2 3" key="1">
    <citation type="submission" date="2018-08" db="EMBL/GenBank/DDBJ databases">
        <title>A genome reference for cultivated species of the human gut microbiota.</title>
        <authorList>
            <person name="Zou Y."/>
            <person name="Xue W."/>
            <person name="Luo G."/>
        </authorList>
    </citation>
    <scope>NUCLEOTIDE SEQUENCE [LARGE SCALE GENOMIC DNA]</scope>
    <source>
        <strain evidence="2 3">AF14-32</strain>
    </source>
</reference>
<keyword evidence="2" id="KW-0547">Nucleotide-binding</keyword>
<dbReference type="AlphaFoldDB" id="A0A412XU08"/>
<proteinExistence type="predicted"/>
<dbReference type="Pfam" id="PF01637">
    <property type="entry name" value="ATPase_2"/>
    <property type="match status" value="1"/>
</dbReference>
<name>A0A412XU08_9BACE</name>
<evidence type="ECO:0000259" key="1">
    <source>
        <dbReference type="Pfam" id="PF01637"/>
    </source>
</evidence>
<dbReference type="GO" id="GO:0005524">
    <property type="term" value="F:ATP binding"/>
    <property type="evidence" value="ECO:0007669"/>
    <property type="project" value="UniProtKB-KW"/>
</dbReference>
<dbReference type="RefSeq" id="WP_118421084.1">
    <property type="nucleotide sequence ID" value="NZ_QRZF01000022.1"/>
</dbReference>
<dbReference type="InterPro" id="IPR027417">
    <property type="entry name" value="P-loop_NTPase"/>
</dbReference>
<sequence>MTQAIRNPFILTGTIPPEYFCDRKKESERLTRTITQGGNICLISPRRMGKSKLVRFCYDKPELTDSYYTFYIDILHTSSLRELTYTFGQNVFETLNSQSKKMLATLAQGLKSIQAKFGFDPINYTPTFSLELGDITKPEFTLSEIFQCLEKADKPCIVTFDEFQQITRYPERNVEALLRSHIQHLGNVHFIFAGSERHLISEMFQSSARPFYNSTDILELHAIAPEEYIPFVTQWFETYEKTINNELVMRIYQLFEGNTYYMQKTFHEAFINTPSQSKCTLSKLNETVNSILEDAGDGYRQLLSRIPERQKEVLYAIATEGKASRIMSAAFIKSHSLTSASAVQAATRKLMEADLLSVENEVYYVPDILLRFYLRKLQGIAVEL</sequence>
<organism evidence="2 3">
    <name type="scientific">Bacteroides intestinalis</name>
    <dbReference type="NCBI Taxonomy" id="329854"/>
    <lineage>
        <taxon>Bacteria</taxon>
        <taxon>Pseudomonadati</taxon>
        <taxon>Bacteroidota</taxon>
        <taxon>Bacteroidia</taxon>
        <taxon>Bacteroidales</taxon>
        <taxon>Bacteroidaceae</taxon>
        <taxon>Bacteroides</taxon>
    </lineage>
</organism>
<gene>
    <name evidence="2" type="ORF">DWW10_22025</name>
</gene>
<dbReference type="Proteomes" id="UP000283850">
    <property type="component" value="Unassembled WGS sequence"/>
</dbReference>
<dbReference type="InterPro" id="IPR011579">
    <property type="entry name" value="ATPase_dom"/>
</dbReference>
<dbReference type="PANTHER" id="PTHR34301">
    <property type="entry name" value="DNA-BINDING PROTEIN-RELATED"/>
    <property type="match status" value="1"/>
</dbReference>
<dbReference type="PANTHER" id="PTHR34301:SF8">
    <property type="entry name" value="ATPASE DOMAIN-CONTAINING PROTEIN"/>
    <property type="match status" value="1"/>
</dbReference>
<dbReference type="EMBL" id="QRZF01000022">
    <property type="protein sequence ID" value="RGV48635.1"/>
    <property type="molecule type" value="Genomic_DNA"/>
</dbReference>
<feature type="domain" description="ATPase" evidence="1">
    <location>
        <begin position="20"/>
        <end position="263"/>
    </location>
</feature>
<dbReference type="SUPFAM" id="SSF52540">
    <property type="entry name" value="P-loop containing nucleoside triphosphate hydrolases"/>
    <property type="match status" value="1"/>
</dbReference>
<accession>A0A412XU08</accession>
<protein>
    <submittedName>
        <fullName evidence="2">ATP-binding protein</fullName>
    </submittedName>
</protein>
<evidence type="ECO:0000313" key="2">
    <source>
        <dbReference type="EMBL" id="RGV48635.1"/>
    </source>
</evidence>
<comment type="caution">
    <text evidence="2">The sequence shown here is derived from an EMBL/GenBank/DDBJ whole genome shotgun (WGS) entry which is preliminary data.</text>
</comment>
<evidence type="ECO:0000313" key="3">
    <source>
        <dbReference type="Proteomes" id="UP000283850"/>
    </source>
</evidence>
<dbReference type="Gene3D" id="3.40.50.300">
    <property type="entry name" value="P-loop containing nucleotide triphosphate hydrolases"/>
    <property type="match status" value="1"/>
</dbReference>
<keyword evidence="2" id="KW-0067">ATP-binding</keyword>